<name>A0A1G8L3Y1_9ACTN</name>
<dbReference type="STRING" id="504805.SAMN05421505_1613"/>
<organism evidence="2 3">
    <name type="scientific">Sinosporangium album</name>
    <dbReference type="NCBI Taxonomy" id="504805"/>
    <lineage>
        <taxon>Bacteria</taxon>
        <taxon>Bacillati</taxon>
        <taxon>Actinomycetota</taxon>
        <taxon>Actinomycetes</taxon>
        <taxon>Streptosporangiales</taxon>
        <taxon>Streptosporangiaceae</taxon>
        <taxon>Sinosporangium</taxon>
    </lineage>
</organism>
<dbReference type="OrthoDB" id="5125973at2"/>
<dbReference type="EMBL" id="FNCN01000061">
    <property type="protein sequence ID" value="SDI50378.1"/>
    <property type="molecule type" value="Genomic_DNA"/>
</dbReference>
<proteinExistence type="predicted"/>
<evidence type="ECO:0000256" key="1">
    <source>
        <dbReference type="SAM" id="MobiDB-lite"/>
    </source>
</evidence>
<reference evidence="2 3" key="1">
    <citation type="submission" date="2016-10" db="EMBL/GenBank/DDBJ databases">
        <authorList>
            <person name="de Groot N.N."/>
        </authorList>
    </citation>
    <scope>NUCLEOTIDE SEQUENCE [LARGE SCALE GENOMIC DNA]</scope>
    <source>
        <strain evidence="2 3">CPCC 201354</strain>
    </source>
</reference>
<sequence>MNTVVRVRWTADRPPTPTGCRWCGHPAAAHPNAELPHRPQHAYAPPTTAQAHARSLVWRHLADQAARRAGMLPIEAQAAAAVAVRRAVPRQRTSPLTRRPRGRTLAGKPLVEKATLPDDTTLQRVLAGLKRLDR</sequence>
<evidence type="ECO:0000313" key="3">
    <source>
        <dbReference type="Proteomes" id="UP000198923"/>
    </source>
</evidence>
<accession>A0A1G8L3Y1</accession>
<protein>
    <submittedName>
        <fullName evidence="2">Uncharacterized protein</fullName>
    </submittedName>
</protein>
<gene>
    <name evidence="2" type="ORF">SAMN05421505_1613</name>
</gene>
<dbReference type="RefSeq" id="WP_093176101.1">
    <property type="nucleotide sequence ID" value="NZ_FNCN01000061.1"/>
</dbReference>
<dbReference type="AlphaFoldDB" id="A0A1G8L3Y1"/>
<dbReference type="Proteomes" id="UP000198923">
    <property type="component" value="Unassembled WGS sequence"/>
</dbReference>
<evidence type="ECO:0000313" key="2">
    <source>
        <dbReference type="EMBL" id="SDI50378.1"/>
    </source>
</evidence>
<keyword evidence="3" id="KW-1185">Reference proteome</keyword>
<feature type="region of interest" description="Disordered" evidence="1">
    <location>
        <begin position="86"/>
        <end position="107"/>
    </location>
</feature>